<feature type="domain" description="Mandelate racemase/muconate lactonizing enzyme C-terminal" evidence="4">
    <location>
        <begin position="138"/>
        <end position="235"/>
    </location>
</feature>
<dbReference type="CDD" id="cd03316">
    <property type="entry name" value="MR_like"/>
    <property type="match status" value="1"/>
</dbReference>
<dbReference type="PANTHER" id="PTHR13794">
    <property type="entry name" value="ENOLASE SUPERFAMILY, MANDELATE RACEMASE"/>
    <property type="match status" value="1"/>
</dbReference>
<dbReference type="SMART" id="SM00922">
    <property type="entry name" value="MR_MLE"/>
    <property type="match status" value="1"/>
</dbReference>
<protein>
    <submittedName>
        <fullName evidence="5">Mandelate racemase/muconate lactonizing enzyme family protein</fullName>
    </submittedName>
</protein>
<evidence type="ECO:0000256" key="2">
    <source>
        <dbReference type="ARBA" id="ARBA00022723"/>
    </source>
</evidence>
<name>A0ABX5QDW8_9MICO</name>
<dbReference type="InterPro" id="IPR029017">
    <property type="entry name" value="Enolase-like_N"/>
</dbReference>
<dbReference type="Gene3D" id="3.20.20.120">
    <property type="entry name" value="Enolase-like C-terminal domain"/>
    <property type="match status" value="1"/>
</dbReference>
<comment type="cofactor">
    <cofactor evidence="1">
        <name>Mg(2+)</name>
        <dbReference type="ChEBI" id="CHEBI:18420"/>
    </cofactor>
</comment>
<dbReference type="InterPro" id="IPR013342">
    <property type="entry name" value="Mandelate_racemase_C"/>
</dbReference>
<proteinExistence type="predicted"/>
<evidence type="ECO:0000313" key="5">
    <source>
        <dbReference type="EMBL" id="QAB17257.1"/>
    </source>
</evidence>
<dbReference type="InterPro" id="IPR036849">
    <property type="entry name" value="Enolase-like_C_sf"/>
</dbReference>
<dbReference type="EMBL" id="CP035037">
    <property type="protein sequence ID" value="QAB17257.1"/>
    <property type="molecule type" value="Genomic_DNA"/>
</dbReference>
<dbReference type="SUPFAM" id="SSF54826">
    <property type="entry name" value="Enolase N-terminal domain-like"/>
    <property type="match status" value="1"/>
</dbReference>
<keyword evidence="3" id="KW-0460">Magnesium</keyword>
<evidence type="ECO:0000256" key="1">
    <source>
        <dbReference type="ARBA" id="ARBA00001946"/>
    </source>
</evidence>
<dbReference type="PANTHER" id="PTHR13794:SF58">
    <property type="entry name" value="MITOCHONDRIAL ENOLASE SUPERFAMILY MEMBER 1"/>
    <property type="match status" value="1"/>
</dbReference>
<dbReference type="Pfam" id="PF13378">
    <property type="entry name" value="MR_MLE_C"/>
    <property type="match status" value="1"/>
</dbReference>
<organism evidence="5 6">
    <name type="scientific">Leucobacter muris</name>
    <dbReference type="NCBI Taxonomy" id="1935379"/>
    <lineage>
        <taxon>Bacteria</taxon>
        <taxon>Bacillati</taxon>
        <taxon>Actinomycetota</taxon>
        <taxon>Actinomycetes</taxon>
        <taxon>Micrococcales</taxon>
        <taxon>Microbacteriaceae</taxon>
        <taxon>Leucobacter</taxon>
    </lineage>
</organism>
<dbReference type="SFLD" id="SFLDS00001">
    <property type="entry name" value="Enolase"/>
    <property type="match status" value="1"/>
</dbReference>
<dbReference type="SFLD" id="SFLDG00179">
    <property type="entry name" value="mandelate_racemase"/>
    <property type="match status" value="1"/>
</dbReference>
<keyword evidence="2" id="KW-0479">Metal-binding</keyword>
<accession>A0ABX5QDW8</accession>
<dbReference type="Gene3D" id="3.30.390.10">
    <property type="entry name" value="Enolase-like, N-terminal domain"/>
    <property type="match status" value="1"/>
</dbReference>
<dbReference type="Pfam" id="PF02746">
    <property type="entry name" value="MR_MLE_N"/>
    <property type="match status" value="1"/>
</dbReference>
<dbReference type="InterPro" id="IPR029065">
    <property type="entry name" value="Enolase_C-like"/>
</dbReference>
<gene>
    <name evidence="5" type="ORF">Leucomu_04355</name>
</gene>
<keyword evidence="6" id="KW-1185">Reference proteome</keyword>
<dbReference type="Proteomes" id="UP000285768">
    <property type="component" value="Chromosome"/>
</dbReference>
<reference evidence="5 6" key="1">
    <citation type="submission" date="2019-01" db="EMBL/GenBank/DDBJ databases">
        <title>Leucobacter muris sp. nov. isolated from the nose of a laboratory mouse.</title>
        <authorList>
            <person name="Benga L."/>
            <person name="Sproeer C."/>
            <person name="Schumann P."/>
            <person name="Verbarg S."/>
            <person name="Bunk B."/>
            <person name="Engelhardt E."/>
            <person name="Benten P.M."/>
            <person name="Sager M."/>
        </authorList>
    </citation>
    <scope>NUCLEOTIDE SEQUENCE [LARGE SCALE GENOMIC DNA]</scope>
    <source>
        <strain evidence="5 6">DSM 101948</strain>
    </source>
</reference>
<dbReference type="RefSeq" id="WP_017885266.1">
    <property type="nucleotide sequence ID" value="NZ_CP035037.1"/>
</dbReference>
<evidence type="ECO:0000259" key="4">
    <source>
        <dbReference type="SMART" id="SM00922"/>
    </source>
</evidence>
<dbReference type="InterPro" id="IPR013341">
    <property type="entry name" value="Mandelate_racemase_N_dom"/>
</dbReference>
<evidence type="ECO:0000313" key="6">
    <source>
        <dbReference type="Proteomes" id="UP000285768"/>
    </source>
</evidence>
<evidence type="ECO:0000256" key="3">
    <source>
        <dbReference type="ARBA" id="ARBA00022842"/>
    </source>
</evidence>
<sequence>MKIREIVVRIIDADGLSFSLGEGFRLGQELLLVEVVTDSGARGTGGTSTYGNGRELVESILSTYAPMLLGRDPFDTEGFWKRALGVIKLYAAPQAAAALDLALWDLIGTLAQQPVYRLLGGGRERIPVYGSLPHLPTVEEHVELIDAYRSERGLTAFKIHLSGRVRDDLRLVEELRERVGDETVLLADAVGHYDYTDALRVGRALESAGFEWFEMPMEDYLEEGYRKLSSTLEIPITTGEVTNATLFANANAIAGRGWSIVRGDVANWGGITQGRKLSALAEAFGLRCEFHSWGFAVNQFANLHAMLPCPTSRYFEWPIPPQPFEFGFAPVVVRDGFAAAPTLPGLGLVPDVDRLDRGEQFREVFARE</sequence>
<dbReference type="SUPFAM" id="SSF51604">
    <property type="entry name" value="Enolase C-terminal domain-like"/>
    <property type="match status" value="1"/>
</dbReference>
<dbReference type="InterPro" id="IPR046945">
    <property type="entry name" value="RHMD-like"/>
</dbReference>